<keyword evidence="3" id="KW-0032">Aminotransferase</keyword>
<dbReference type="Pfam" id="PF00155">
    <property type="entry name" value="Aminotran_1_2"/>
    <property type="match status" value="1"/>
</dbReference>
<dbReference type="SUPFAM" id="SSF53383">
    <property type="entry name" value="PLP-dependent transferases"/>
    <property type="match status" value="1"/>
</dbReference>
<evidence type="ECO:0000313" key="3">
    <source>
        <dbReference type="EMBL" id="TVT20475.1"/>
    </source>
</evidence>
<keyword evidence="4" id="KW-1185">Reference proteome</keyword>
<dbReference type="OrthoDB" id="4336542at2"/>
<dbReference type="AlphaFoldDB" id="A0A558A890"/>
<dbReference type="CDD" id="cd00609">
    <property type="entry name" value="AAT_like"/>
    <property type="match status" value="1"/>
</dbReference>
<dbReference type="InterPro" id="IPR051446">
    <property type="entry name" value="HTH_trans_reg/aminotransferase"/>
</dbReference>
<dbReference type="GO" id="GO:0008483">
    <property type="term" value="F:transaminase activity"/>
    <property type="evidence" value="ECO:0007669"/>
    <property type="project" value="UniProtKB-KW"/>
</dbReference>
<feature type="domain" description="Aminotransferase class I/classII large" evidence="2">
    <location>
        <begin position="120"/>
        <end position="390"/>
    </location>
</feature>
<protein>
    <submittedName>
        <fullName evidence="3">Aminotransferase class I/II-fold pyridoxal phosphate-dependent enzyme</fullName>
    </submittedName>
</protein>
<sequence>MTSRHSRVERGDGVSTRSTGKFFPSLSGSEKTTRRDRASLPWQAPSGWRESGVDTAAKVASASIDLEQGLPDAALLPPLEDAVAAAARAAWRAGSGRDGITPRLLAAVRPTWPYPARDWTVAGSGDDGVALACQALVRAGDVVAVAEPADPLLLRTVRAARARIVPVACDDEGPEPASLAHVLTRRPALFVLQPRASVPTGLTVSARRIAVLARVLADDGTAVLEYDGLGPLAAAAPVSLGTRLPERVLHVRSYCRAYGPELRSCVVAGPAELVERVRRIRSLGTAWSGRVLQDAQAFLIDDPDADALLRQARARYAARREALARALRAEGVGAVPGDGLGLWVPVADETRALMSLAAHGVSVAPGSHCHSRPAAAGHLHVTVGGLPDDAARTFAVAGLIAAAGG</sequence>
<gene>
    <name evidence="3" type="ORF">FNH06_20245</name>
</gene>
<dbReference type="InterPro" id="IPR015421">
    <property type="entry name" value="PyrdxlP-dep_Trfase_major"/>
</dbReference>
<dbReference type="Proteomes" id="UP000318578">
    <property type="component" value="Unassembled WGS sequence"/>
</dbReference>
<accession>A0A558A890</accession>
<evidence type="ECO:0000313" key="4">
    <source>
        <dbReference type="Proteomes" id="UP000318578"/>
    </source>
</evidence>
<evidence type="ECO:0000256" key="1">
    <source>
        <dbReference type="SAM" id="MobiDB-lite"/>
    </source>
</evidence>
<dbReference type="PANTHER" id="PTHR46577">
    <property type="entry name" value="HTH-TYPE TRANSCRIPTIONAL REGULATORY PROTEIN GABR"/>
    <property type="match status" value="1"/>
</dbReference>
<name>A0A558A890_9PSEU</name>
<evidence type="ECO:0000259" key="2">
    <source>
        <dbReference type="Pfam" id="PF00155"/>
    </source>
</evidence>
<organism evidence="3 4">
    <name type="scientific">Amycolatopsis acidiphila</name>
    <dbReference type="NCBI Taxonomy" id="715473"/>
    <lineage>
        <taxon>Bacteria</taxon>
        <taxon>Bacillati</taxon>
        <taxon>Actinomycetota</taxon>
        <taxon>Actinomycetes</taxon>
        <taxon>Pseudonocardiales</taxon>
        <taxon>Pseudonocardiaceae</taxon>
        <taxon>Amycolatopsis</taxon>
    </lineage>
</organism>
<reference evidence="3 4" key="1">
    <citation type="submission" date="2019-07" db="EMBL/GenBank/DDBJ databases">
        <title>New species of Amycolatopsis and Streptomyces.</title>
        <authorList>
            <person name="Duangmal K."/>
            <person name="Teo W.F.A."/>
            <person name="Lipun K."/>
        </authorList>
    </citation>
    <scope>NUCLEOTIDE SEQUENCE [LARGE SCALE GENOMIC DNA]</scope>
    <source>
        <strain evidence="3 4">JCM 30562</strain>
    </source>
</reference>
<proteinExistence type="predicted"/>
<dbReference type="EMBL" id="VJZA01000035">
    <property type="protein sequence ID" value="TVT20475.1"/>
    <property type="molecule type" value="Genomic_DNA"/>
</dbReference>
<dbReference type="Gene3D" id="3.40.640.10">
    <property type="entry name" value="Type I PLP-dependent aspartate aminotransferase-like (Major domain)"/>
    <property type="match status" value="1"/>
</dbReference>
<keyword evidence="3" id="KW-0808">Transferase</keyword>
<dbReference type="InterPro" id="IPR015424">
    <property type="entry name" value="PyrdxlP-dep_Trfase"/>
</dbReference>
<feature type="compositionally biased region" description="Basic and acidic residues" evidence="1">
    <location>
        <begin position="1"/>
        <end position="12"/>
    </location>
</feature>
<dbReference type="PANTHER" id="PTHR46577:SF2">
    <property type="entry name" value="TRANSCRIPTIONAL REGULATORY PROTEIN"/>
    <property type="match status" value="1"/>
</dbReference>
<comment type="caution">
    <text evidence="3">The sequence shown here is derived from an EMBL/GenBank/DDBJ whole genome shotgun (WGS) entry which is preliminary data.</text>
</comment>
<dbReference type="InterPro" id="IPR004839">
    <property type="entry name" value="Aminotransferase_I/II_large"/>
</dbReference>
<feature type="region of interest" description="Disordered" evidence="1">
    <location>
        <begin position="1"/>
        <end position="49"/>
    </location>
</feature>
<dbReference type="GO" id="GO:0030170">
    <property type="term" value="F:pyridoxal phosphate binding"/>
    <property type="evidence" value="ECO:0007669"/>
    <property type="project" value="InterPro"/>
</dbReference>